<dbReference type="AlphaFoldDB" id="A0A6G3X9T8"/>
<name>A0A6G3X9T8_9ACTN</name>
<protein>
    <submittedName>
        <fullName evidence="1">Acetoin utilization protein AcuC</fullName>
    </submittedName>
</protein>
<proteinExistence type="predicted"/>
<evidence type="ECO:0000313" key="1">
    <source>
        <dbReference type="EMBL" id="NEE14443.1"/>
    </source>
</evidence>
<organism evidence="1">
    <name type="scientific">Streptomyces sp. SID7499</name>
    <dbReference type="NCBI Taxonomy" id="2706086"/>
    <lineage>
        <taxon>Bacteria</taxon>
        <taxon>Bacillati</taxon>
        <taxon>Actinomycetota</taxon>
        <taxon>Actinomycetes</taxon>
        <taxon>Kitasatosporales</taxon>
        <taxon>Streptomycetaceae</taxon>
        <taxon>Streptomyces</taxon>
    </lineage>
</organism>
<gene>
    <name evidence="1" type="ORF">G3M58_49265</name>
</gene>
<comment type="caution">
    <text evidence="1">The sequence shown here is derived from an EMBL/GenBank/DDBJ whole genome shotgun (WGS) entry which is preliminary data.</text>
</comment>
<dbReference type="EMBL" id="JAAGMN010005046">
    <property type="protein sequence ID" value="NEE14443.1"/>
    <property type="molecule type" value="Genomic_DNA"/>
</dbReference>
<feature type="non-terminal residue" evidence="1">
    <location>
        <position position="1"/>
    </location>
</feature>
<accession>A0A6G3X9T8</accession>
<sequence length="41" mass="4621">MTDGRTPSWQDWEDGYDPADRLDQAVLASRKAAFPLRGLLT</sequence>
<reference evidence="1" key="1">
    <citation type="submission" date="2020-01" db="EMBL/GenBank/DDBJ databases">
        <title>Insect and environment-associated Actinomycetes.</title>
        <authorList>
            <person name="Currrie C."/>
            <person name="Chevrette M."/>
            <person name="Carlson C."/>
            <person name="Stubbendieck R."/>
            <person name="Wendt-Pienkowski E."/>
        </authorList>
    </citation>
    <scope>NUCLEOTIDE SEQUENCE</scope>
    <source>
        <strain evidence="1">SID7499</strain>
    </source>
</reference>